<reference evidence="3 4" key="1">
    <citation type="submission" date="2020-07" db="EMBL/GenBank/DDBJ databases">
        <title>Sequencing the genomes of 1000 actinobacteria strains.</title>
        <authorList>
            <person name="Klenk H.-P."/>
        </authorList>
    </citation>
    <scope>NUCLEOTIDE SEQUENCE [LARGE SCALE GENOMIC DNA]</scope>
    <source>
        <strain evidence="3 4">DSM 43461</strain>
    </source>
</reference>
<evidence type="ECO:0000259" key="2">
    <source>
        <dbReference type="Pfam" id="PF25906"/>
    </source>
</evidence>
<accession>A0A7Y9KHL1</accession>
<evidence type="ECO:0000259" key="1">
    <source>
        <dbReference type="Pfam" id="PF13556"/>
    </source>
</evidence>
<evidence type="ECO:0008006" key="5">
    <source>
        <dbReference type="Google" id="ProtNLM"/>
    </source>
</evidence>
<dbReference type="PANTHER" id="PTHR33744:SF1">
    <property type="entry name" value="DNA-BINDING TRANSCRIPTIONAL ACTIVATOR ADER"/>
    <property type="match status" value="1"/>
</dbReference>
<feature type="domain" description="PucR-like N-terminal" evidence="2">
    <location>
        <begin position="25"/>
        <end position="181"/>
    </location>
</feature>
<evidence type="ECO:0000313" key="3">
    <source>
        <dbReference type="EMBL" id="NYE17691.1"/>
    </source>
</evidence>
<comment type="caution">
    <text evidence="3">The sequence shown here is derived from an EMBL/GenBank/DDBJ whole genome shotgun (WGS) entry which is preliminary data.</text>
</comment>
<dbReference type="RefSeq" id="WP_179837997.1">
    <property type="nucleotide sequence ID" value="NZ_BMRD01000003.1"/>
</dbReference>
<protein>
    <recommendedName>
        <fullName evidence="5">PucR family transcriptional regulator</fullName>
    </recommendedName>
</protein>
<proteinExistence type="predicted"/>
<feature type="domain" description="PucR C-terminal helix-turn-helix" evidence="1">
    <location>
        <begin position="339"/>
        <end position="397"/>
    </location>
</feature>
<dbReference type="Gene3D" id="1.10.10.2840">
    <property type="entry name" value="PucR C-terminal helix-turn-helix domain"/>
    <property type="match status" value="1"/>
</dbReference>
<evidence type="ECO:0000313" key="4">
    <source>
        <dbReference type="Proteomes" id="UP000591272"/>
    </source>
</evidence>
<sequence length="408" mass="44775">MSLPVGQLASALGREGAIVRPEPAPPELVEVLRSGLPGLAEEIYTAVRATVPDYAVADGSPPSPERVVREAMRTYVARFADPAEPLDGLLELLHSFGRKEVTGNRSLESLHAAIHIAFDTSWHRITEVCVRNKVSGADLARVAEFQMAFMDQIIDPIVEAYLDQGLKAPVDLVHARRLLMRGLSTRPVASREVVEHLAARLGWNVPETATPVAVRRGTRWRPAAARRDVLSALGGTAPWLLVPGGVDEARRALLGAALDRGPVVVGLTVPLGEIPDALRWARGVLALAEDGVIDAAPLIRAEDHLLDLWLTCDPPLVEEIARRRLGGLAVLPEGKRRALTETLRVWLEQWSTAADVGRRLHLHPQTVRYRLRQIRKEIGDRLDDPETRFVLEAVLKARRRTPPGRPAS</sequence>
<dbReference type="InterPro" id="IPR051448">
    <property type="entry name" value="CdaR-like_regulators"/>
</dbReference>
<gene>
    <name evidence="3" type="ORF">BJ999_007987</name>
</gene>
<organism evidence="3 4">
    <name type="scientific">Actinomadura citrea</name>
    <dbReference type="NCBI Taxonomy" id="46158"/>
    <lineage>
        <taxon>Bacteria</taxon>
        <taxon>Bacillati</taxon>
        <taxon>Actinomycetota</taxon>
        <taxon>Actinomycetes</taxon>
        <taxon>Streptosporangiales</taxon>
        <taxon>Thermomonosporaceae</taxon>
        <taxon>Actinomadura</taxon>
    </lineage>
</organism>
<dbReference type="PANTHER" id="PTHR33744">
    <property type="entry name" value="CARBOHYDRATE DIACID REGULATOR"/>
    <property type="match status" value="1"/>
</dbReference>
<dbReference type="AlphaFoldDB" id="A0A7Y9KHL1"/>
<dbReference type="Pfam" id="PF13556">
    <property type="entry name" value="HTH_30"/>
    <property type="match status" value="1"/>
</dbReference>
<dbReference type="Pfam" id="PF25906">
    <property type="entry name" value="PucR-like_N"/>
    <property type="match status" value="1"/>
</dbReference>
<keyword evidence="4" id="KW-1185">Reference proteome</keyword>
<dbReference type="InterPro" id="IPR042070">
    <property type="entry name" value="PucR_C-HTH_sf"/>
</dbReference>
<dbReference type="InterPro" id="IPR025736">
    <property type="entry name" value="PucR_C-HTH_dom"/>
</dbReference>
<dbReference type="EMBL" id="JACCBT010000001">
    <property type="protein sequence ID" value="NYE17691.1"/>
    <property type="molecule type" value="Genomic_DNA"/>
</dbReference>
<dbReference type="InterPro" id="IPR058663">
    <property type="entry name" value="PucR-like_N"/>
</dbReference>
<name>A0A7Y9KHL1_9ACTN</name>
<dbReference type="Proteomes" id="UP000591272">
    <property type="component" value="Unassembled WGS sequence"/>
</dbReference>